<dbReference type="InterPro" id="IPR058083">
    <property type="entry name" value="LIC_11090-like"/>
</dbReference>
<proteinExistence type="predicted"/>
<dbReference type="OrthoDB" id="335838at2"/>
<dbReference type="RefSeq" id="WP_135621664.1">
    <property type="nucleotide sequence ID" value="NZ_RQGD01000008.1"/>
</dbReference>
<protein>
    <submittedName>
        <fullName evidence="1">Uncharacterized protein</fullName>
    </submittedName>
</protein>
<evidence type="ECO:0000313" key="2">
    <source>
        <dbReference type="Proteomes" id="UP000297693"/>
    </source>
</evidence>
<sequence length="139" mass="15487">MKRWLQILSLLLLLPFINKVLFLESGIFAQSLYNLSMVCHCNHSSKEEVHTDVASVSTKRSTCKLAKGHGAAHQCGCAKKKSANKIVHSQSLNPNYLSESNIAIYPKKSETNFLSESNFQLAIGFSHLPFKPPRQTLLS</sequence>
<accession>A0A4R9KAE5</accession>
<reference evidence="1" key="1">
    <citation type="journal article" date="2019" name="PLoS Negl. Trop. Dis.">
        <title>Revisiting the worldwide diversity of Leptospira species in the environment.</title>
        <authorList>
            <person name="Vincent A.T."/>
            <person name="Schiettekatte O."/>
            <person name="Bourhy P."/>
            <person name="Veyrier F.J."/>
            <person name="Picardeau M."/>
        </authorList>
    </citation>
    <scope>NUCLEOTIDE SEQUENCE [LARGE SCALE GENOMIC DNA]</scope>
    <source>
        <strain evidence="1">201702476</strain>
    </source>
</reference>
<evidence type="ECO:0000313" key="1">
    <source>
        <dbReference type="EMBL" id="TGL62941.1"/>
    </source>
</evidence>
<name>A0A4R9KAE5_9LEPT</name>
<gene>
    <name evidence="1" type="ORF">EHQ58_01980</name>
</gene>
<organism evidence="1 2">
    <name type="scientific">Leptospira ognonensis</name>
    <dbReference type="NCBI Taxonomy" id="2484945"/>
    <lineage>
        <taxon>Bacteria</taxon>
        <taxon>Pseudomonadati</taxon>
        <taxon>Spirochaetota</taxon>
        <taxon>Spirochaetia</taxon>
        <taxon>Leptospirales</taxon>
        <taxon>Leptospiraceae</taxon>
        <taxon>Leptospira</taxon>
    </lineage>
</organism>
<dbReference type="AlphaFoldDB" id="A0A4R9KAE5"/>
<keyword evidence="2" id="KW-1185">Reference proteome</keyword>
<dbReference type="Proteomes" id="UP000297693">
    <property type="component" value="Unassembled WGS sequence"/>
</dbReference>
<comment type="caution">
    <text evidence="1">The sequence shown here is derived from an EMBL/GenBank/DDBJ whole genome shotgun (WGS) entry which is preliminary data.</text>
</comment>
<dbReference type="NCBIfam" id="NF047775">
    <property type="entry name" value="LIC_11090_fam"/>
    <property type="match status" value="1"/>
</dbReference>
<dbReference type="EMBL" id="RQGD01000008">
    <property type="protein sequence ID" value="TGL62941.1"/>
    <property type="molecule type" value="Genomic_DNA"/>
</dbReference>